<keyword evidence="2" id="KW-1185">Reference proteome</keyword>
<evidence type="ECO:0000313" key="1">
    <source>
        <dbReference type="EMBL" id="CAI0375410.1"/>
    </source>
</evidence>
<dbReference type="AlphaFoldDB" id="A0AAV0GTK5"/>
<proteinExistence type="predicted"/>
<reference evidence="1" key="1">
    <citation type="submission" date="2022-08" db="EMBL/GenBank/DDBJ databases">
        <authorList>
            <person name="Gutierrez-Valencia J."/>
        </authorList>
    </citation>
    <scope>NUCLEOTIDE SEQUENCE</scope>
</reference>
<sequence length="103" mass="10942">MADAFDSTDLNFCPSCGRFPSAADEEHIVSHLSAVLSLLQDRRRLDPARLSLSPQVCPVVVLLAPPGAGQPKAGSTRSVRPAPEIIWAALALPSLSRHIIPPP</sequence>
<evidence type="ECO:0000313" key="2">
    <source>
        <dbReference type="Proteomes" id="UP001154282"/>
    </source>
</evidence>
<comment type="caution">
    <text evidence="1">The sequence shown here is derived from an EMBL/GenBank/DDBJ whole genome shotgun (WGS) entry which is preliminary data.</text>
</comment>
<organism evidence="1 2">
    <name type="scientific">Linum tenue</name>
    <dbReference type="NCBI Taxonomy" id="586396"/>
    <lineage>
        <taxon>Eukaryota</taxon>
        <taxon>Viridiplantae</taxon>
        <taxon>Streptophyta</taxon>
        <taxon>Embryophyta</taxon>
        <taxon>Tracheophyta</taxon>
        <taxon>Spermatophyta</taxon>
        <taxon>Magnoliopsida</taxon>
        <taxon>eudicotyledons</taxon>
        <taxon>Gunneridae</taxon>
        <taxon>Pentapetalae</taxon>
        <taxon>rosids</taxon>
        <taxon>fabids</taxon>
        <taxon>Malpighiales</taxon>
        <taxon>Linaceae</taxon>
        <taxon>Linum</taxon>
    </lineage>
</organism>
<name>A0AAV0GTK5_9ROSI</name>
<accession>A0AAV0GTK5</accession>
<gene>
    <name evidence="1" type="ORF">LITE_LOCUS577</name>
</gene>
<protein>
    <submittedName>
        <fullName evidence="1">Uncharacterized protein</fullName>
    </submittedName>
</protein>
<dbReference type="Proteomes" id="UP001154282">
    <property type="component" value="Unassembled WGS sequence"/>
</dbReference>
<dbReference type="EMBL" id="CAMGYJ010000002">
    <property type="protein sequence ID" value="CAI0375410.1"/>
    <property type="molecule type" value="Genomic_DNA"/>
</dbReference>